<reference evidence="1 2" key="1">
    <citation type="submission" date="2020-02" db="EMBL/GenBank/DDBJ databases">
        <title>Out from the shadows clarifying the taxonomy of the family Cryomorphaceae and related taxa by utilizing the GTDB taxonomic framework.</title>
        <authorList>
            <person name="Bowman J.P."/>
        </authorList>
    </citation>
    <scope>NUCLEOTIDE SEQUENCE [LARGE SCALE GENOMIC DNA]</scope>
    <source>
        <strain evidence="1 2">QSSC 1-22</strain>
    </source>
</reference>
<proteinExistence type="predicted"/>
<dbReference type="Pfam" id="PF16267">
    <property type="entry name" value="DUF4920"/>
    <property type="match status" value="1"/>
</dbReference>
<dbReference type="Proteomes" id="UP000486602">
    <property type="component" value="Unassembled WGS sequence"/>
</dbReference>
<accession>A0A7K3WSQ7</accession>
<evidence type="ECO:0000313" key="1">
    <source>
        <dbReference type="EMBL" id="NEN24730.1"/>
    </source>
</evidence>
<gene>
    <name evidence="1" type="ORF">G3O08_14590</name>
</gene>
<evidence type="ECO:0000313" key="2">
    <source>
        <dbReference type="Proteomes" id="UP000486602"/>
    </source>
</evidence>
<name>A0A7K3WSQ7_9FLAO</name>
<protein>
    <submittedName>
        <fullName evidence="1">DUF4920 domain-containing protein</fullName>
    </submittedName>
</protein>
<dbReference type="InterPro" id="IPR032577">
    <property type="entry name" value="DUF4920"/>
</dbReference>
<keyword evidence="2" id="KW-1185">Reference proteome</keyword>
<sequence>MIRKFLFAISILALTACGGESNPEVLNEDVDVVVTEPEMTVYGDSTVTANGALEPKDFLAQMDGKDSLKVKLRATIKETCQKKGCWMTLDMENGEEMRVRFKDYGFFVPKEGVNGKKVIIDGYAFPDTISVADLRHLAEDGGKSESEIAAINEPEVGVNFEATGVIIEN</sequence>
<comment type="caution">
    <text evidence="1">The sequence shown here is derived from an EMBL/GenBank/DDBJ whole genome shotgun (WGS) entry which is preliminary data.</text>
</comment>
<dbReference type="RefSeq" id="WP_163286123.1">
    <property type="nucleotide sequence ID" value="NZ_JAAGVY010000031.1"/>
</dbReference>
<dbReference type="PROSITE" id="PS51257">
    <property type="entry name" value="PROKAR_LIPOPROTEIN"/>
    <property type="match status" value="1"/>
</dbReference>
<organism evidence="1 2">
    <name type="scientific">Cryomorpha ignava</name>
    <dbReference type="NCBI Taxonomy" id="101383"/>
    <lineage>
        <taxon>Bacteria</taxon>
        <taxon>Pseudomonadati</taxon>
        <taxon>Bacteroidota</taxon>
        <taxon>Flavobacteriia</taxon>
        <taxon>Flavobacteriales</taxon>
        <taxon>Cryomorphaceae</taxon>
        <taxon>Cryomorpha</taxon>
    </lineage>
</organism>
<dbReference type="AlphaFoldDB" id="A0A7K3WSQ7"/>
<dbReference type="EMBL" id="JAAGVY010000031">
    <property type="protein sequence ID" value="NEN24730.1"/>
    <property type="molecule type" value="Genomic_DNA"/>
</dbReference>